<dbReference type="RefSeq" id="XP_035432975.2">
    <property type="nucleotide sequence ID" value="XM_035577082.2"/>
</dbReference>
<evidence type="ECO:0000313" key="2">
    <source>
        <dbReference type="Proteomes" id="UP000829999"/>
    </source>
</evidence>
<gene>
    <name evidence="3" type="primary">LOC118264546</name>
</gene>
<evidence type="ECO:0000313" key="3">
    <source>
        <dbReference type="RefSeq" id="XP_035432975.2"/>
    </source>
</evidence>
<name>A0A9R0CXZ2_SPOFR</name>
<proteinExistence type="predicted"/>
<dbReference type="GeneID" id="118264546"/>
<feature type="compositionally biased region" description="Basic residues" evidence="1">
    <location>
        <begin position="174"/>
        <end position="183"/>
    </location>
</feature>
<feature type="region of interest" description="Disordered" evidence="1">
    <location>
        <begin position="174"/>
        <end position="210"/>
    </location>
</feature>
<dbReference type="AlphaFoldDB" id="A0A9R0CXZ2"/>
<sequence>MFKYFFNRQRRIKYHCPLTRSIEWCLWVLHCEMRALLAISLLLVCFMDQSYATFAEFMNNLPAEIVKAFESTWDLIKKKVPGTIKGTVFKSTSRQDKIQGDLNYTPLQRKASQVPRRPSAHNAYRRDTVNGVAGNTFTTKRYNNYILQIPILPVPKSRYQDRYRMIPRDKFHRNRGPYRRRYKPTTIPRPRSMPDTRYDRERYDRERERNDRDYSQYRTFRKKAMAKTGRLLHEQRLPAPHLISKQKSPVVLPTFNFSKYNIFDFQKPPTTHVTKKIEEPVIEPTYLLNFKNFRPNFIYDLRYQI</sequence>
<evidence type="ECO:0000256" key="1">
    <source>
        <dbReference type="SAM" id="MobiDB-lite"/>
    </source>
</evidence>
<reference evidence="3" key="1">
    <citation type="submission" date="2025-08" db="UniProtKB">
        <authorList>
            <consortium name="RefSeq"/>
        </authorList>
    </citation>
    <scope>IDENTIFICATION</scope>
    <source>
        <tissue evidence="3">Whole larval tissue</tissue>
    </source>
</reference>
<organism evidence="2 3">
    <name type="scientific">Spodoptera frugiperda</name>
    <name type="common">Fall armyworm</name>
    <dbReference type="NCBI Taxonomy" id="7108"/>
    <lineage>
        <taxon>Eukaryota</taxon>
        <taxon>Metazoa</taxon>
        <taxon>Ecdysozoa</taxon>
        <taxon>Arthropoda</taxon>
        <taxon>Hexapoda</taxon>
        <taxon>Insecta</taxon>
        <taxon>Pterygota</taxon>
        <taxon>Neoptera</taxon>
        <taxon>Endopterygota</taxon>
        <taxon>Lepidoptera</taxon>
        <taxon>Glossata</taxon>
        <taxon>Ditrysia</taxon>
        <taxon>Noctuoidea</taxon>
        <taxon>Noctuidae</taxon>
        <taxon>Amphipyrinae</taxon>
        <taxon>Spodoptera</taxon>
    </lineage>
</organism>
<feature type="compositionally biased region" description="Basic and acidic residues" evidence="1">
    <location>
        <begin position="192"/>
        <end position="210"/>
    </location>
</feature>
<dbReference type="Proteomes" id="UP000829999">
    <property type="component" value="Chromosome 26"/>
</dbReference>
<protein>
    <submittedName>
        <fullName evidence="3">Uncharacterized protein LOC118264546 isoform X3</fullName>
    </submittedName>
</protein>
<accession>A0A9R0CXZ2</accession>
<keyword evidence="2" id="KW-1185">Reference proteome</keyword>